<proteinExistence type="predicted"/>
<evidence type="ECO:0000256" key="2">
    <source>
        <dbReference type="ARBA" id="ARBA00022793"/>
    </source>
</evidence>
<dbReference type="InterPro" id="IPR015422">
    <property type="entry name" value="PyrdxlP-dep_Trfase_small"/>
</dbReference>
<dbReference type="InParanoid" id="E9HD78"/>
<evidence type="ECO:0000313" key="4">
    <source>
        <dbReference type="Proteomes" id="UP000000305"/>
    </source>
</evidence>
<dbReference type="GO" id="GO:0042423">
    <property type="term" value="P:catecholamine biosynthetic process"/>
    <property type="evidence" value="ECO:0007669"/>
    <property type="project" value="UniProtKB-KW"/>
</dbReference>
<dbReference type="STRING" id="6669.E9HD78"/>
<gene>
    <name evidence="3" type="ORF">DAPPUDRAFT_328198</name>
</gene>
<evidence type="ECO:0000313" key="3">
    <source>
        <dbReference type="EMBL" id="EFX70332.1"/>
    </source>
</evidence>
<dbReference type="PANTHER" id="PTHR11999">
    <property type="entry name" value="GROUP II PYRIDOXAL-5-PHOSPHATE DECARBOXYLASE"/>
    <property type="match status" value="1"/>
</dbReference>
<dbReference type="Gene3D" id="3.90.1150.10">
    <property type="entry name" value="Aspartate Aminotransferase, domain 1"/>
    <property type="match status" value="1"/>
</dbReference>
<protein>
    <submittedName>
        <fullName evidence="3">Uncharacterized protein</fullName>
    </submittedName>
</protein>
<dbReference type="OrthoDB" id="639767at2759"/>
<comment type="subunit">
    <text evidence="1">Homodimer.</text>
</comment>
<keyword evidence="4" id="KW-1185">Reference proteome</keyword>
<dbReference type="GO" id="GO:0016831">
    <property type="term" value="F:carboxy-lyase activity"/>
    <property type="evidence" value="ECO:0007669"/>
    <property type="project" value="UniProtKB-KW"/>
</dbReference>
<dbReference type="HOGENOM" id="CLU_2887976_0_0_1"/>
<sequence length="63" mass="7010">MVKSDGRFEIPAARHLGMVVFRLKGPNDLTETLLKKINTFGKLHCVPAALKGNYVIRHPESGH</sequence>
<dbReference type="Proteomes" id="UP000000305">
    <property type="component" value="Unassembled WGS sequence"/>
</dbReference>
<accession>E9HD78</accession>
<dbReference type="InterPro" id="IPR015424">
    <property type="entry name" value="PyrdxlP-dep_Trfase"/>
</dbReference>
<reference evidence="3 4" key="1">
    <citation type="journal article" date="2011" name="Science">
        <title>The ecoresponsive genome of Daphnia pulex.</title>
        <authorList>
            <person name="Colbourne J.K."/>
            <person name="Pfrender M.E."/>
            <person name="Gilbert D."/>
            <person name="Thomas W.K."/>
            <person name="Tucker A."/>
            <person name="Oakley T.H."/>
            <person name="Tokishita S."/>
            <person name="Aerts A."/>
            <person name="Arnold G.J."/>
            <person name="Basu M.K."/>
            <person name="Bauer D.J."/>
            <person name="Caceres C.E."/>
            <person name="Carmel L."/>
            <person name="Casola C."/>
            <person name="Choi J.H."/>
            <person name="Detter J.C."/>
            <person name="Dong Q."/>
            <person name="Dusheyko S."/>
            <person name="Eads B.D."/>
            <person name="Frohlich T."/>
            <person name="Geiler-Samerotte K.A."/>
            <person name="Gerlach D."/>
            <person name="Hatcher P."/>
            <person name="Jogdeo S."/>
            <person name="Krijgsveld J."/>
            <person name="Kriventseva E.V."/>
            <person name="Kultz D."/>
            <person name="Laforsch C."/>
            <person name="Lindquist E."/>
            <person name="Lopez J."/>
            <person name="Manak J.R."/>
            <person name="Muller J."/>
            <person name="Pangilinan J."/>
            <person name="Patwardhan R.P."/>
            <person name="Pitluck S."/>
            <person name="Pritham E.J."/>
            <person name="Rechtsteiner A."/>
            <person name="Rho M."/>
            <person name="Rogozin I.B."/>
            <person name="Sakarya O."/>
            <person name="Salamov A."/>
            <person name="Schaack S."/>
            <person name="Shapiro H."/>
            <person name="Shiga Y."/>
            <person name="Skalitzky C."/>
            <person name="Smith Z."/>
            <person name="Souvorov A."/>
            <person name="Sung W."/>
            <person name="Tang Z."/>
            <person name="Tsuchiya D."/>
            <person name="Tu H."/>
            <person name="Vos H."/>
            <person name="Wang M."/>
            <person name="Wolf Y.I."/>
            <person name="Yamagata H."/>
            <person name="Yamada T."/>
            <person name="Ye Y."/>
            <person name="Shaw J.R."/>
            <person name="Andrews J."/>
            <person name="Crease T.J."/>
            <person name="Tang H."/>
            <person name="Lucas S.M."/>
            <person name="Robertson H.M."/>
            <person name="Bork P."/>
            <person name="Koonin E.V."/>
            <person name="Zdobnov E.M."/>
            <person name="Grigoriev I.V."/>
            <person name="Lynch M."/>
            <person name="Boore J.L."/>
        </authorList>
    </citation>
    <scope>NUCLEOTIDE SEQUENCE [LARGE SCALE GENOMIC DNA]</scope>
</reference>
<dbReference type="SUPFAM" id="SSF53383">
    <property type="entry name" value="PLP-dependent transferases"/>
    <property type="match status" value="1"/>
</dbReference>
<dbReference type="EMBL" id="GL732622">
    <property type="protein sequence ID" value="EFX70332.1"/>
    <property type="molecule type" value="Genomic_DNA"/>
</dbReference>
<dbReference type="InterPro" id="IPR010977">
    <property type="entry name" value="Aromatic_deC"/>
</dbReference>
<dbReference type="OMA" id="ETREECM"/>
<dbReference type="KEGG" id="dpx:DAPPUDRAFT_328198"/>
<organism evidence="3 4">
    <name type="scientific">Daphnia pulex</name>
    <name type="common">Water flea</name>
    <dbReference type="NCBI Taxonomy" id="6669"/>
    <lineage>
        <taxon>Eukaryota</taxon>
        <taxon>Metazoa</taxon>
        <taxon>Ecdysozoa</taxon>
        <taxon>Arthropoda</taxon>
        <taxon>Crustacea</taxon>
        <taxon>Branchiopoda</taxon>
        <taxon>Diplostraca</taxon>
        <taxon>Cladocera</taxon>
        <taxon>Anomopoda</taxon>
        <taxon>Daphniidae</taxon>
        <taxon>Daphnia</taxon>
    </lineage>
</organism>
<dbReference type="eggNOG" id="KOG0628">
    <property type="taxonomic scope" value="Eukaryota"/>
</dbReference>
<keyword evidence="2" id="KW-0210">Decarboxylase</keyword>
<dbReference type="PhylomeDB" id="E9HD78"/>
<dbReference type="PANTHER" id="PTHR11999:SF68">
    <property type="entry name" value="HISTIDINE DECARBOXYLASE"/>
    <property type="match status" value="1"/>
</dbReference>
<evidence type="ECO:0000256" key="1">
    <source>
        <dbReference type="ARBA" id="ARBA00011738"/>
    </source>
</evidence>
<dbReference type="AlphaFoldDB" id="E9HD78"/>
<keyword evidence="2" id="KW-0456">Lyase</keyword>
<name>E9HD78_DAPPU</name>